<dbReference type="RefSeq" id="WP_029093609.1">
    <property type="nucleotide sequence ID" value="NZ_CAADJA010000002.1"/>
</dbReference>
<dbReference type="PANTHER" id="PTHR38095">
    <property type="entry name" value="ANAEROBIC DIMETHYL SULFOXIDE REDUCTASE CHAIN YNFH"/>
    <property type="match status" value="1"/>
</dbReference>
<feature type="transmembrane region" description="Helical" evidence="1">
    <location>
        <begin position="107"/>
        <end position="130"/>
    </location>
</feature>
<protein>
    <submittedName>
        <fullName evidence="3">DMSO reductase anchor subunit</fullName>
    </submittedName>
    <submittedName>
        <fullName evidence="2">Dimethyl sulfoxide reductase</fullName>
    </submittedName>
</protein>
<dbReference type="PANTHER" id="PTHR38095:SF3">
    <property type="entry name" value="ANAEROBIC DIMETHYL SULFOXIDE REDUCTASE, SUBUNIT C"/>
    <property type="match status" value="1"/>
</dbReference>
<evidence type="ECO:0000313" key="5">
    <source>
        <dbReference type="Proteomes" id="UP000373449"/>
    </source>
</evidence>
<gene>
    <name evidence="3" type="primary">dmsC_3</name>
    <name evidence="2" type="ORF">CRN84_13965</name>
    <name evidence="3" type="ORF">NCTC12282_03958</name>
</gene>
<keyword evidence="4" id="KW-1185">Reference proteome</keyword>
<dbReference type="STRING" id="1111728.GCA_000427805_04180"/>
<organism evidence="2 4">
    <name type="scientific">Budvicia aquatica</name>
    <dbReference type="NCBI Taxonomy" id="82979"/>
    <lineage>
        <taxon>Bacteria</taxon>
        <taxon>Pseudomonadati</taxon>
        <taxon>Pseudomonadota</taxon>
        <taxon>Gammaproteobacteria</taxon>
        <taxon>Enterobacterales</taxon>
        <taxon>Budviciaceae</taxon>
        <taxon>Budvicia</taxon>
    </lineage>
</organism>
<dbReference type="EMBL" id="PDDX01000001">
    <property type="protein sequence ID" value="PHI30361.1"/>
    <property type="molecule type" value="Genomic_DNA"/>
</dbReference>
<dbReference type="GO" id="GO:0019645">
    <property type="term" value="P:anaerobic electron transport chain"/>
    <property type="evidence" value="ECO:0007669"/>
    <property type="project" value="InterPro"/>
</dbReference>
<dbReference type="GO" id="GO:0009390">
    <property type="term" value="C:dimethyl sulfoxide reductase complex"/>
    <property type="evidence" value="ECO:0007669"/>
    <property type="project" value="TreeGrafter"/>
</dbReference>
<dbReference type="EMBL" id="CAADJA010000002">
    <property type="protein sequence ID" value="VFS49480.1"/>
    <property type="molecule type" value="Genomic_DNA"/>
</dbReference>
<keyword evidence="1" id="KW-1133">Transmembrane helix</keyword>
<evidence type="ECO:0000256" key="1">
    <source>
        <dbReference type="SAM" id="Phobius"/>
    </source>
</evidence>
<feature type="transmembrane region" description="Helical" evidence="1">
    <location>
        <begin position="6"/>
        <end position="25"/>
    </location>
</feature>
<feature type="transmembrane region" description="Helical" evidence="1">
    <location>
        <begin position="142"/>
        <end position="164"/>
    </location>
</feature>
<reference evidence="4" key="2">
    <citation type="submission" date="2017-09" db="EMBL/GenBank/DDBJ databases">
        <title>FDA dAtabase for Regulatory Grade micrObial Sequences (FDA-ARGOS): Supporting development and validation of Infectious Disease Dx tests.</title>
        <authorList>
            <person name="Minogue T."/>
            <person name="Wolcott M."/>
            <person name="Wasieloski L."/>
            <person name="Aguilar W."/>
            <person name="Moore D."/>
            <person name="Tallon L."/>
            <person name="Sadzewicz L."/>
            <person name="Ott S."/>
            <person name="Zhao X."/>
            <person name="Nagaraj S."/>
            <person name="Vavikolanu K."/>
            <person name="Aluvathingal J."/>
            <person name="Nadendla S."/>
            <person name="Sichtig H."/>
        </authorList>
    </citation>
    <scope>NUCLEOTIDE SEQUENCE [LARGE SCALE GENOMIC DNA]</scope>
    <source>
        <strain evidence="4">FDAARGOS_387</strain>
    </source>
</reference>
<dbReference type="GO" id="GO:0009389">
    <property type="term" value="F:dimethyl sulfoxide reductase activity"/>
    <property type="evidence" value="ECO:0007669"/>
    <property type="project" value="TreeGrafter"/>
</dbReference>
<keyword evidence="1" id="KW-0812">Transmembrane</keyword>
<dbReference type="Pfam" id="PF04976">
    <property type="entry name" value="DmsC"/>
    <property type="match status" value="1"/>
</dbReference>
<feature type="transmembrane region" description="Helical" evidence="1">
    <location>
        <begin position="81"/>
        <end position="100"/>
    </location>
</feature>
<feature type="transmembrane region" description="Helical" evidence="1">
    <location>
        <begin position="205"/>
        <end position="224"/>
    </location>
</feature>
<dbReference type="InterPro" id="IPR007059">
    <property type="entry name" value="DmsC"/>
</dbReference>
<proteinExistence type="predicted"/>
<evidence type="ECO:0000313" key="3">
    <source>
        <dbReference type="EMBL" id="VFS49480.1"/>
    </source>
</evidence>
<feature type="transmembrane region" description="Helical" evidence="1">
    <location>
        <begin position="171"/>
        <end position="193"/>
    </location>
</feature>
<evidence type="ECO:0000313" key="4">
    <source>
        <dbReference type="Proteomes" id="UP000224974"/>
    </source>
</evidence>
<feature type="transmembrane region" description="Helical" evidence="1">
    <location>
        <begin position="37"/>
        <end position="61"/>
    </location>
</feature>
<dbReference type="Proteomes" id="UP000373449">
    <property type="component" value="Unassembled WGS sequence"/>
</dbReference>
<reference evidence="3 5" key="3">
    <citation type="submission" date="2019-03" db="EMBL/GenBank/DDBJ databases">
        <authorList>
            <consortium name="Pathogen Informatics"/>
        </authorList>
    </citation>
    <scope>NUCLEOTIDE SEQUENCE [LARGE SCALE GENOMIC DNA]</scope>
    <source>
        <strain evidence="3 5">NCTC12282</strain>
    </source>
</reference>
<keyword evidence="1" id="KW-0472">Membrane</keyword>
<dbReference type="GO" id="GO:0005886">
    <property type="term" value="C:plasma membrane"/>
    <property type="evidence" value="ECO:0007669"/>
    <property type="project" value="TreeGrafter"/>
</dbReference>
<feature type="transmembrane region" description="Helical" evidence="1">
    <location>
        <begin position="231"/>
        <end position="255"/>
    </location>
</feature>
<name>A0A2C6DNI2_9GAMM</name>
<dbReference type="OrthoDB" id="4394845at2"/>
<reference evidence="2" key="1">
    <citation type="submission" date="2017-09" db="EMBL/GenBank/DDBJ databases">
        <title>FDA dAtabase for Regulatory Grade micrObial Sequences (FDA-ARGOS): Supporting development and validation of Infectious Disease Dx tests.</title>
        <authorList>
            <person name="Minogue T."/>
            <person name="Wolcott M."/>
            <person name="Wasieloski L."/>
            <person name="Aguilar W."/>
            <person name="Moore D."/>
            <person name="Tallon L.J."/>
            <person name="Sadzewicz L."/>
            <person name="Ott S."/>
            <person name="Zhao X."/>
            <person name="Nagaraj S."/>
            <person name="Vavikolanu K."/>
            <person name="Aluvathingal J."/>
            <person name="Nadendla S."/>
            <person name="Sichtig H."/>
        </authorList>
    </citation>
    <scope>NUCLEOTIDE SEQUENCE</scope>
    <source>
        <strain evidence="2">FDAARGOS_387</strain>
    </source>
</reference>
<evidence type="ECO:0000313" key="2">
    <source>
        <dbReference type="EMBL" id="PHI30361.1"/>
    </source>
</evidence>
<dbReference type="Proteomes" id="UP000224974">
    <property type="component" value="Unassembled WGS sequence"/>
</dbReference>
<accession>A0A2C6DNI2</accession>
<dbReference type="AlphaFoldDB" id="A0A2C6DNI2"/>
<sequence>MHELPLVLFTVLTQVGVGAFIILYLSHKLSTISDRQLAVGLFCSVIIFGLGVVLASFHLGQPLRALNVFHGIGRSPMSNEVLLSALFGACAGLSALGLLLDKGGKGLFNLLAGVAVLLGVGFIIVVPMVYRIETVPTWANSYTTLVMILTPFIGGGVLAATFGAIRLGSALSALGIIVALAVRTGYINALSFANASLATAQESWFTAQSAILAIVLVFCVAGLFNRLTSKGLFALCTCMAIIAELLGRIAFYNLWVIPM</sequence>